<dbReference type="InterPro" id="IPR003673">
    <property type="entry name" value="CoA-Trfase_fam_III"/>
</dbReference>
<dbReference type="Gene3D" id="3.40.50.10540">
    <property type="entry name" value="Crotonobetainyl-coa:carnitine coa-transferase, domain 1"/>
    <property type="match status" value="1"/>
</dbReference>
<proteinExistence type="predicted"/>
<dbReference type="Pfam" id="PF02515">
    <property type="entry name" value="CoA_transf_3"/>
    <property type="match status" value="1"/>
</dbReference>
<dbReference type="Gene3D" id="3.30.1540.10">
    <property type="entry name" value="formyl-coa transferase, domain 3"/>
    <property type="match status" value="1"/>
</dbReference>
<reference evidence="2 3" key="1">
    <citation type="submission" date="2019-03" db="EMBL/GenBank/DDBJ databases">
        <title>Genomic Encyclopedia of Archaeal and Bacterial Type Strains, Phase II (KMG-II): from individual species to whole genera.</title>
        <authorList>
            <person name="Goeker M."/>
        </authorList>
    </citation>
    <scope>NUCLEOTIDE SEQUENCE [LARGE SCALE GENOMIC DNA]</scope>
    <source>
        <strain evidence="2 3">DSM 26433</strain>
    </source>
</reference>
<keyword evidence="1 2" id="KW-0808">Transferase</keyword>
<organism evidence="2 3">
    <name type="scientific">Shimia isoporae</name>
    <dbReference type="NCBI Taxonomy" id="647720"/>
    <lineage>
        <taxon>Bacteria</taxon>
        <taxon>Pseudomonadati</taxon>
        <taxon>Pseudomonadota</taxon>
        <taxon>Alphaproteobacteria</taxon>
        <taxon>Rhodobacterales</taxon>
        <taxon>Roseobacteraceae</taxon>
    </lineage>
</organism>
<dbReference type="Proteomes" id="UP000295673">
    <property type="component" value="Unassembled WGS sequence"/>
</dbReference>
<dbReference type="AlphaFoldDB" id="A0A4R1NNV7"/>
<dbReference type="RefSeq" id="WP_132859889.1">
    <property type="nucleotide sequence ID" value="NZ_SMGR01000001.1"/>
</dbReference>
<dbReference type="PANTHER" id="PTHR48207:SF3">
    <property type="entry name" value="SUCCINATE--HYDROXYMETHYLGLUTARATE COA-TRANSFERASE"/>
    <property type="match status" value="1"/>
</dbReference>
<sequence>MATEPLAGVRILDLTNVLAGPYCCYQLALMGAEVIKVERPGTGDLARVLGADPARNKAGMGISFLAQNAGKKSVTLDMKAEAGKALFKQLVQGADVLVENFRPGVMDRLGLGYDTLKKVNPLLIYCAISGFGQDGPRKKDPAYDQIVQGVSGVMSITGAPETAPYRVGYPLADTVGGLTAAFAVASALNASPRGAFLDISMTEAVISTMGWVVSNHLIGGVTPAAHGNENTTSAPSGTFQTADMPINIAANRDEQWQALARHLGREDLLEHPDYATREDRKTNRHRLRAQIETVLTTRDASVWVSELNALGVPAGPVLTVEDALEDKQIAGRGLIQTITTHGEDLLLAGSPIVADGTRPAPKMPPPTLGQDNLEIWSSLGLSETEITNLSTEGIL</sequence>
<dbReference type="InterPro" id="IPR023606">
    <property type="entry name" value="CoA-Trfase_III_dom_1_sf"/>
</dbReference>
<protein>
    <submittedName>
        <fullName evidence="2">Formyl-CoA transferase</fullName>
    </submittedName>
</protein>
<comment type="caution">
    <text evidence="2">The sequence shown here is derived from an EMBL/GenBank/DDBJ whole genome shotgun (WGS) entry which is preliminary data.</text>
</comment>
<accession>A0A4R1NNV7</accession>
<dbReference type="OrthoDB" id="7208981at2"/>
<evidence type="ECO:0000256" key="1">
    <source>
        <dbReference type="ARBA" id="ARBA00022679"/>
    </source>
</evidence>
<evidence type="ECO:0000313" key="3">
    <source>
        <dbReference type="Proteomes" id="UP000295673"/>
    </source>
</evidence>
<dbReference type="InterPro" id="IPR050483">
    <property type="entry name" value="CoA-transferase_III_domain"/>
</dbReference>
<dbReference type="PANTHER" id="PTHR48207">
    <property type="entry name" value="SUCCINATE--HYDROXYMETHYLGLUTARATE COA-TRANSFERASE"/>
    <property type="match status" value="1"/>
</dbReference>
<keyword evidence="3" id="KW-1185">Reference proteome</keyword>
<evidence type="ECO:0000313" key="2">
    <source>
        <dbReference type="EMBL" id="TCL09895.1"/>
    </source>
</evidence>
<name>A0A4R1NNV7_9RHOB</name>
<dbReference type="GO" id="GO:0008410">
    <property type="term" value="F:CoA-transferase activity"/>
    <property type="evidence" value="ECO:0007669"/>
    <property type="project" value="TreeGrafter"/>
</dbReference>
<dbReference type="InterPro" id="IPR044855">
    <property type="entry name" value="CoA-Trfase_III_dom3_sf"/>
</dbReference>
<dbReference type="SUPFAM" id="SSF89796">
    <property type="entry name" value="CoA-transferase family III (CaiB/BaiF)"/>
    <property type="match status" value="1"/>
</dbReference>
<gene>
    <name evidence="2" type="ORF">BXY66_1960</name>
</gene>
<dbReference type="EMBL" id="SMGR01000001">
    <property type="protein sequence ID" value="TCL09895.1"/>
    <property type="molecule type" value="Genomic_DNA"/>
</dbReference>